<dbReference type="InterPro" id="IPR008620">
    <property type="entry name" value="FixH"/>
</dbReference>
<evidence type="ECO:0008006" key="4">
    <source>
        <dbReference type="Google" id="ProtNLM"/>
    </source>
</evidence>
<dbReference type="RefSeq" id="WP_101192524.1">
    <property type="nucleotide sequence ID" value="NZ_JAYRKZ010000002.1"/>
</dbReference>
<gene>
    <name evidence="2" type="ORF">CW360_01755</name>
</gene>
<dbReference type="Proteomes" id="UP000242861">
    <property type="component" value="Unassembled WGS sequence"/>
</dbReference>
<name>A0A2I0CUM1_9PSED</name>
<dbReference type="EMBL" id="PIYS01000002">
    <property type="protein sequence ID" value="PKF73211.1"/>
    <property type="molecule type" value="Genomic_DNA"/>
</dbReference>
<dbReference type="Pfam" id="PF05751">
    <property type="entry name" value="FixH"/>
    <property type="match status" value="1"/>
</dbReference>
<comment type="caution">
    <text evidence="2">The sequence shown here is derived from an EMBL/GenBank/DDBJ whole genome shotgun (WGS) entry which is preliminary data.</text>
</comment>
<organism evidence="2 3">
    <name type="scientific">Pseudomonas fluvialis</name>
    <dbReference type="NCBI Taxonomy" id="1793966"/>
    <lineage>
        <taxon>Bacteria</taxon>
        <taxon>Pseudomonadati</taxon>
        <taxon>Pseudomonadota</taxon>
        <taxon>Gammaproteobacteria</taxon>
        <taxon>Pseudomonadales</taxon>
        <taxon>Pseudomonadaceae</taxon>
        <taxon>Pseudomonas</taxon>
    </lineage>
</organism>
<keyword evidence="1" id="KW-0812">Transmembrane</keyword>
<evidence type="ECO:0000313" key="2">
    <source>
        <dbReference type="EMBL" id="PKF73211.1"/>
    </source>
</evidence>
<proteinExistence type="predicted"/>
<keyword evidence="1" id="KW-0472">Membrane</keyword>
<sequence length="168" mass="19014">MSHADDLSLQPWYKQFWPWFIIGILLSSVILGLSLLTIATRGADTLVVSNYYDAGKGINQSLDREKFAEQLSIRGQLSLDNATGTAELQLEGYSNPQQLVLNLISPTQESKDRRVILQPVEGKRYRGLLQDEVEGRRFVEILGEEGGRQWRLFEEEELVDGQVILLGH</sequence>
<evidence type="ECO:0000313" key="3">
    <source>
        <dbReference type="Proteomes" id="UP000242861"/>
    </source>
</evidence>
<reference evidence="3" key="1">
    <citation type="submission" date="2017-12" db="EMBL/GenBank/DDBJ databases">
        <authorList>
            <person name="Yu X.-Y."/>
        </authorList>
    </citation>
    <scope>NUCLEOTIDE SEQUENCE [LARGE SCALE GENOMIC DNA]</scope>
    <source>
        <strain evidence="3">ZYSR67-Z</strain>
    </source>
</reference>
<keyword evidence="1" id="KW-1133">Transmembrane helix</keyword>
<evidence type="ECO:0000256" key="1">
    <source>
        <dbReference type="SAM" id="Phobius"/>
    </source>
</evidence>
<feature type="transmembrane region" description="Helical" evidence="1">
    <location>
        <begin position="16"/>
        <end position="36"/>
    </location>
</feature>
<dbReference type="AlphaFoldDB" id="A0A2I0CUM1"/>
<accession>A0A2I0CUM1</accession>
<protein>
    <recommendedName>
        <fullName evidence="4">Cytochrome C oxidase assembly protein</fullName>
    </recommendedName>
</protein>